<evidence type="ECO:0000256" key="1">
    <source>
        <dbReference type="ARBA" id="ARBA00022490"/>
    </source>
</evidence>
<dbReference type="Gene3D" id="2.40.50.140">
    <property type="entry name" value="Nucleic acid-binding proteins"/>
    <property type="match status" value="1"/>
</dbReference>
<evidence type="ECO:0000256" key="2">
    <source>
        <dbReference type="SAM" id="MobiDB-lite"/>
    </source>
</evidence>
<dbReference type="InterPro" id="IPR004523">
    <property type="entry name" value="Asp-tRNA_synthase_2"/>
</dbReference>
<dbReference type="GO" id="GO:0003723">
    <property type="term" value="F:RNA binding"/>
    <property type="evidence" value="ECO:0007669"/>
    <property type="project" value="TreeGrafter"/>
</dbReference>
<organism evidence="3">
    <name type="scientific">Arundo donax</name>
    <name type="common">Giant reed</name>
    <name type="synonym">Donax arundinaceus</name>
    <dbReference type="NCBI Taxonomy" id="35708"/>
    <lineage>
        <taxon>Eukaryota</taxon>
        <taxon>Viridiplantae</taxon>
        <taxon>Streptophyta</taxon>
        <taxon>Embryophyta</taxon>
        <taxon>Tracheophyta</taxon>
        <taxon>Spermatophyta</taxon>
        <taxon>Magnoliopsida</taxon>
        <taxon>Liliopsida</taxon>
        <taxon>Poales</taxon>
        <taxon>Poaceae</taxon>
        <taxon>PACMAD clade</taxon>
        <taxon>Arundinoideae</taxon>
        <taxon>Arundineae</taxon>
        <taxon>Arundo</taxon>
    </lineage>
</organism>
<sequence length="240" mass="26403">MSTVQRNPTPASGATKKHTRSRGRAKKAEDPYASVYGVVPYEMFGGRPWMYAHDLGEATVGKYVLLFGKVQSVRLLSKTRALLNSSSTVRCVVVADADEGITTRMVRFAVTLPQGTLIDVEGVVSLPGSGRPLLATTQKVEIQVRKLHSIGLATKLQDTIQRDRTFQRSSTRPSIELKENAMGGEGEIRRAGQVGRHLAHIDKRTSLNYGCSNLCSLVDHAIFRIQSEVEFVGALCYYHL</sequence>
<protein>
    <submittedName>
        <fullName evidence="3">Uncharacterized protein</fullName>
    </submittedName>
</protein>
<dbReference type="GO" id="GO:0017101">
    <property type="term" value="C:aminoacyl-tRNA synthetase multienzyme complex"/>
    <property type="evidence" value="ECO:0007669"/>
    <property type="project" value="TreeGrafter"/>
</dbReference>
<dbReference type="GO" id="GO:0005829">
    <property type="term" value="C:cytosol"/>
    <property type="evidence" value="ECO:0007669"/>
    <property type="project" value="TreeGrafter"/>
</dbReference>
<dbReference type="PANTHER" id="PTHR43450">
    <property type="entry name" value="ASPARTYL-TRNA SYNTHETASE"/>
    <property type="match status" value="1"/>
</dbReference>
<feature type="compositionally biased region" description="Polar residues" evidence="2">
    <location>
        <begin position="1"/>
        <end position="12"/>
    </location>
</feature>
<evidence type="ECO:0000313" key="3">
    <source>
        <dbReference type="EMBL" id="JAD84389.1"/>
    </source>
</evidence>
<dbReference type="GO" id="GO:0005524">
    <property type="term" value="F:ATP binding"/>
    <property type="evidence" value="ECO:0007669"/>
    <property type="project" value="InterPro"/>
</dbReference>
<reference evidence="3" key="2">
    <citation type="journal article" date="2015" name="Data Brief">
        <title>Shoot transcriptome of the giant reed, Arundo donax.</title>
        <authorList>
            <person name="Barrero R.A."/>
            <person name="Guerrero F.D."/>
            <person name="Moolhuijzen P."/>
            <person name="Goolsby J.A."/>
            <person name="Tidwell J."/>
            <person name="Bellgard S.E."/>
            <person name="Bellgard M.I."/>
        </authorList>
    </citation>
    <scope>NUCLEOTIDE SEQUENCE</scope>
    <source>
        <tissue evidence="3">Shoot tissue taken approximately 20 cm above the soil surface</tissue>
    </source>
</reference>
<dbReference type="PANTHER" id="PTHR43450:SF1">
    <property type="entry name" value="ASPARTATE--TRNA LIGASE, CYTOPLASMIC"/>
    <property type="match status" value="1"/>
</dbReference>
<proteinExistence type="predicted"/>
<accession>A0A0A9D709</accession>
<name>A0A0A9D709_ARUDO</name>
<dbReference type="SUPFAM" id="SSF50249">
    <property type="entry name" value="Nucleic acid-binding proteins"/>
    <property type="match status" value="1"/>
</dbReference>
<reference evidence="3" key="1">
    <citation type="submission" date="2014-09" db="EMBL/GenBank/DDBJ databases">
        <authorList>
            <person name="Magalhaes I.L.F."/>
            <person name="Oliveira U."/>
            <person name="Santos F.R."/>
            <person name="Vidigal T.H.D.A."/>
            <person name="Brescovit A.D."/>
            <person name="Santos A.J."/>
        </authorList>
    </citation>
    <scope>NUCLEOTIDE SEQUENCE</scope>
    <source>
        <tissue evidence="3">Shoot tissue taken approximately 20 cm above the soil surface</tissue>
    </source>
</reference>
<dbReference type="GO" id="GO:0006422">
    <property type="term" value="P:aspartyl-tRNA aminoacylation"/>
    <property type="evidence" value="ECO:0007669"/>
    <property type="project" value="InterPro"/>
</dbReference>
<dbReference type="GO" id="GO:0004815">
    <property type="term" value="F:aspartate-tRNA ligase activity"/>
    <property type="evidence" value="ECO:0007669"/>
    <property type="project" value="InterPro"/>
</dbReference>
<dbReference type="AlphaFoldDB" id="A0A0A9D709"/>
<feature type="compositionally biased region" description="Basic residues" evidence="2">
    <location>
        <begin position="15"/>
        <end position="25"/>
    </location>
</feature>
<dbReference type="InterPro" id="IPR012340">
    <property type="entry name" value="NA-bd_OB-fold"/>
</dbReference>
<feature type="region of interest" description="Disordered" evidence="2">
    <location>
        <begin position="1"/>
        <end position="28"/>
    </location>
</feature>
<keyword evidence="1" id="KW-0963">Cytoplasm</keyword>
<dbReference type="EMBL" id="GBRH01213506">
    <property type="protein sequence ID" value="JAD84389.1"/>
    <property type="molecule type" value="Transcribed_RNA"/>
</dbReference>